<dbReference type="Gene3D" id="3.90.1680.10">
    <property type="entry name" value="SOS response associated peptidase-like"/>
    <property type="match status" value="1"/>
</dbReference>
<keyword evidence="6" id="KW-0238">DNA-binding</keyword>
<comment type="caution">
    <text evidence="10">The sequence shown here is derived from an EMBL/GenBank/DDBJ whole genome shotgun (WGS) entry which is preliminary data.</text>
</comment>
<dbReference type="PANTHER" id="PTHR13604">
    <property type="entry name" value="DC12-RELATED"/>
    <property type="match status" value="1"/>
</dbReference>
<evidence type="ECO:0000256" key="8">
    <source>
        <dbReference type="RuleBase" id="RU364100"/>
    </source>
</evidence>
<evidence type="ECO:0000256" key="4">
    <source>
        <dbReference type="ARBA" id="ARBA00022801"/>
    </source>
</evidence>
<proteinExistence type="inferred from homology"/>
<feature type="region of interest" description="Disordered" evidence="9">
    <location>
        <begin position="239"/>
        <end position="266"/>
    </location>
</feature>
<dbReference type="PANTHER" id="PTHR13604:SF0">
    <property type="entry name" value="ABASIC SITE PROCESSING PROTEIN HMCES"/>
    <property type="match status" value="1"/>
</dbReference>
<keyword evidence="4 8" id="KW-0378">Hydrolase</keyword>
<evidence type="ECO:0000256" key="6">
    <source>
        <dbReference type="ARBA" id="ARBA00023125"/>
    </source>
</evidence>
<accession>A0ABS8NM08</accession>
<organism evidence="10 11">
    <name type="scientific">Rhodopirellula halodulae</name>
    <dbReference type="NCBI Taxonomy" id="2894198"/>
    <lineage>
        <taxon>Bacteria</taxon>
        <taxon>Pseudomonadati</taxon>
        <taxon>Planctomycetota</taxon>
        <taxon>Planctomycetia</taxon>
        <taxon>Pirellulales</taxon>
        <taxon>Pirellulaceae</taxon>
        <taxon>Rhodopirellula</taxon>
    </lineage>
</organism>
<evidence type="ECO:0000256" key="7">
    <source>
        <dbReference type="ARBA" id="ARBA00023239"/>
    </source>
</evidence>
<protein>
    <recommendedName>
        <fullName evidence="8">Abasic site processing protein</fullName>
        <ecNumber evidence="8">3.4.-.-</ecNumber>
    </recommendedName>
</protein>
<dbReference type="Pfam" id="PF02586">
    <property type="entry name" value="SRAP"/>
    <property type="match status" value="1"/>
</dbReference>
<dbReference type="SUPFAM" id="SSF143081">
    <property type="entry name" value="BB1717-like"/>
    <property type="match status" value="1"/>
</dbReference>
<keyword evidence="5" id="KW-0190">Covalent protein-DNA linkage</keyword>
<evidence type="ECO:0000256" key="3">
    <source>
        <dbReference type="ARBA" id="ARBA00022763"/>
    </source>
</evidence>
<evidence type="ECO:0000313" key="10">
    <source>
        <dbReference type="EMBL" id="MCC9644409.1"/>
    </source>
</evidence>
<keyword evidence="11" id="KW-1185">Reference proteome</keyword>
<sequence length="266" mass="29608">MCNRFNLKTDLAQVAKHLDATMPRQLELAEDIFPGKPAAAVAMNRNGQREVLPMAFGLVPFGKTPQSQRRPLTNARVENLSKWPWKSAIKSHRCIVPMNSFREPCYWGETAGSEVDFHAPANSVMLAAAMFTWYEESSPDDQNQETNSAVFTMSLIMRPALPTVMEHGHHRSPFFLSEEGVQAWIQREPRELDESLTILKHHATEPTLSMTVAREMAPAWKKRQSTNVAKRDEQLAAISVSGPLGIPDSIGSGSNETPSNETNEPA</sequence>
<evidence type="ECO:0000256" key="5">
    <source>
        <dbReference type="ARBA" id="ARBA00023124"/>
    </source>
</evidence>
<keyword evidence="3" id="KW-0227">DNA damage</keyword>
<dbReference type="RefSeq" id="WP_230276121.1">
    <property type="nucleotide sequence ID" value="NZ_JAJKFW010000052.1"/>
</dbReference>
<dbReference type="InterPro" id="IPR036590">
    <property type="entry name" value="SRAP-like"/>
</dbReference>
<dbReference type="EMBL" id="JAJKFW010000052">
    <property type="protein sequence ID" value="MCC9644409.1"/>
    <property type="molecule type" value="Genomic_DNA"/>
</dbReference>
<feature type="compositionally biased region" description="Polar residues" evidence="9">
    <location>
        <begin position="251"/>
        <end position="266"/>
    </location>
</feature>
<reference evidence="10" key="1">
    <citation type="submission" date="2021-11" db="EMBL/GenBank/DDBJ databases">
        <title>Genome sequence.</title>
        <authorList>
            <person name="Sun Q."/>
        </authorList>
    </citation>
    <scope>NUCLEOTIDE SEQUENCE</scope>
    <source>
        <strain evidence="10">JC740</strain>
    </source>
</reference>
<evidence type="ECO:0000256" key="9">
    <source>
        <dbReference type="SAM" id="MobiDB-lite"/>
    </source>
</evidence>
<keyword evidence="7" id="KW-0456">Lyase</keyword>
<dbReference type="EC" id="3.4.-.-" evidence="8"/>
<comment type="similarity">
    <text evidence="1 8">Belongs to the SOS response-associated peptidase family.</text>
</comment>
<name>A0ABS8NM08_9BACT</name>
<evidence type="ECO:0000256" key="2">
    <source>
        <dbReference type="ARBA" id="ARBA00022670"/>
    </source>
</evidence>
<dbReference type="InterPro" id="IPR003738">
    <property type="entry name" value="SRAP"/>
</dbReference>
<keyword evidence="2 8" id="KW-0645">Protease</keyword>
<dbReference type="Proteomes" id="UP001430306">
    <property type="component" value="Unassembled WGS sequence"/>
</dbReference>
<evidence type="ECO:0000313" key="11">
    <source>
        <dbReference type="Proteomes" id="UP001430306"/>
    </source>
</evidence>
<evidence type="ECO:0000256" key="1">
    <source>
        <dbReference type="ARBA" id="ARBA00008136"/>
    </source>
</evidence>
<gene>
    <name evidence="10" type="ORF">LOC71_19220</name>
</gene>